<protein>
    <submittedName>
        <fullName evidence="1">Uncharacterized protein</fullName>
    </submittedName>
</protein>
<proteinExistence type="predicted"/>
<organism evidence="1 2">
    <name type="scientific">Protopolystoma xenopodis</name>
    <dbReference type="NCBI Taxonomy" id="117903"/>
    <lineage>
        <taxon>Eukaryota</taxon>
        <taxon>Metazoa</taxon>
        <taxon>Spiralia</taxon>
        <taxon>Lophotrochozoa</taxon>
        <taxon>Platyhelminthes</taxon>
        <taxon>Monogenea</taxon>
        <taxon>Polyopisthocotylea</taxon>
        <taxon>Polystomatidea</taxon>
        <taxon>Polystomatidae</taxon>
        <taxon>Protopolystoma</taxon>
    </lineage>
</organism>
<gene>
    <name evidence="1" type="ORF">PXEA_LOCUS13336</name>
</gene>
<dbReference type="Proteomes" id="UP000784294">
    <property type="component" value="Unassembled WGS sequence"/>
</dbReference>
<name>A0A448WTH8_9PLAT</name>
<comment type="caution">
    <text evidence="1">The sequence shown here is derived from an EMBL/GenBank/DDBJ whole genome shotgun (WGS) entry which is preliminary data.</text>
</comment>
<dbReference type="AlphaFoldDB" id="A0A448WTH8"/>
<evidence type="ECO:0000313" key="2">
    <source>
        <dbReference type="Proteomes" id="UP000784294"/>
    </source>
</evidence>
<keyword evidence="2" id="KW-1185">Reference proteome</keyword>
<dbReference type="EMBL" id="CAAALY010043788">
    <property type="protein sequence ID" value="VEL19896.1"/>
    <property type="molecule type" value="Genomic_DNA"/>
</dbReference>
<evidence type="ECO:0000313" key="1">
    <source>
        <dbReference type="EMBL" id="VEL19896.1"/>
    </source>
</evidence>
<accession>A0A448WTH8</accession>
<reference evidence="1" key="1">
    <citation type="submission" date="2018-11" db="EMBL/GenBank/DDBJ databases">
        <authorList>
            <consortium name="Pathogen Informatics"/>
        </authorList>
    </citation>
    <scope>NUCLEOTIDE SEQUENCE</scope>
</reference>
<sequence length="141" mass="15777">MNRLSPSFCSFETVFSACLQAFMSLSSVFTNTRTHLFCAFSRSTKYFITSRRSCLHVTVVEVLAHLHLTTLFSSAIRQLQFDLTSFRVITFRTPFVQFPLLGLSLSRAGWHSGTGVIFCSTVSLQPLELAGFFTCLVVVTT</sequence>